<keyword evidence="5 6" id="KW-0472">Membrane</keyword>
<dbReference type="Pfam" id="PF03788">
    <property type="entry name" value="LrgA"/>
    <property type="match status" value="1"/>
</dbReference>
<keyword evidence="8" id="KW-1185">Reference proteome</keyword>
<organism evidence="7 8">
    <name type="scientific">Psychrobacillus faecigallinarum</name>
    <dbReference type="NCBI Taxonomy" id="2762235"/>
    <lineage>
        <taxon>Bacteria</taxon>
        <taxon>Bacillati</taxon>
        <taxon>Bacillota</taxon>
        <taxon>Bacilli</taxon>
        <taxon>Bacillales</taxon>
        <taxon>Bacillaceae</taxon>
        <taxon>Psychrobacillus</taxon>
    </lineage>
</organism>
<reference evidence="7 8" key="1">
    <citation type="submission" date="2020-08" db="EMBL/GenBank/DDBJ databases">
        <title>A Genomic Blueprint of the Chicken Gut Microbiome.</title>
        <authorList>
            <person name="Gilroy R."/>
            <person name="Ravi A."/>
            <person name="Getino M."/>
            <person name="Pursley I."/>
            <person name="Horton D.L."/>
            <person name="Alikhan N.-F."/>
            <person name="Baker D."/>
            <person name="Gharbi K."/>
            <person name="Hall N."/>
            <person name="Watson M."/>
            <person name="Adriaenssens E.M."/>
            <person name="Foster-Nyarko E."/>
            <person name="Jarju S."/>
            <person name="Secka A."/>
            <person name="Antonio M."/>
            <person name="Oren A."/>
            <person name="Chaudhuri R."/>
            <person name="La Ragione R.M."/>
            <person name="Hildebrand F."/>
            <person name="Pallen M.J."/>
        </authorList>
    </citation>
    <scope>NUCLEOTIDE SEQUENCE [LARGE SCALE GENOMIC DNA]</scope>
    <source>
        <strain evidence="7 8">Sa2BUA9</strain>
    </source>
</reference>
<feature type="transmembrane region" description="Helical" evidence="6">
    <location>
        <begin position="63"/>
        <end position="82"/>
    </location>
</feature>
<dbReference type="InterPro" id="IPR005538">
    <property type="entry name" value="LrgA/CidA"/>
</dbReference>
<name>A0ABR8R580_9BACI</name>
<protein>
    <submittedName>
        <fullName evidence="7">CidA/LrgA family protein</fullName>
    </submittedName>
</protein>
<dbReference type="Proteomes" id="UP000640786">
    <property type="component" value="Unassembled WGS sequence"/>
</dbReference>
<feature type="transmembrane region" description="Helical" evidence="6">
    <location>
        <begin position="33"/>
        <end position="51"/>
    </location>
</feature>
<feature type="transmembrane region" description="Helical" evidence="6">
    <location>
        <begin position="7"/>
        <end position="27"/>
    </location>
</feature>
<comment type="subcellular location">
    <subcellularLocation>
        <location evidence="1">Cell membrane</location>
        <topology evidence="1">Multi-pass membrane protein</topology>
    </subcellularLocation>
</comment>
<evidence type="ECO:0000256" key="4">
    <source>
        <dbReference type="ARBA" id="ARBA00022989"/>
    </source>
</evidence>
<dbReference type="RefSeq" id="WP_191696430.1">
    <property type="nucleotide sequence ID" value="NZ_JACSQO010000001.1"/>
</dbReference>
<evidence type="ECO:0000256" key="1">
    <source>
        <dbReference type="ARBA" id="ARBA00004651"/>
    </source>
</evidence>
<dbReference type="PANTHER" id="PTHR33931:SF6">
    <property type="entry name" value="INTEGRAL MEMBRANE PROTEIN YXZK-RELATED"/>
    <property type="match status" value="1"/>
</dbReference>
<dbReference type="EMBL" id="JACSQO010000001">
    <property type="protein sequence ID" value="MBD7942854.1"/>
    <property type="molecule type" value="Genomic_DNA"/>
</dbReference>
<evidence type="ECO:0000313" key="7">
    <source>
        <dbReference type="EMBL" id="MBD7942854.1"/>
    </source>
</evidence>
<sequence>MEKITKIIQIIFQVIILYLFFLLGSFTVGLLPFSFPGSIAGLLILLACLLLKIVPVNFIKDGAGFLLAFLALLFVPATVGIMDYPQLFSVTGVLIVLALIISTMVTIILTGKICQYIEGKMIKEDVK</sequence>
<gene>
    <name evidence="7" type="ORF">H9650_01895</name>
</gene>
<evidence type="ECO:0000313" key="8">
    <source>
        <dbReference type="Proteomes" id="UP000640786"/>
    </source>
</evidence>
<keyword evidence="2" id="KW-1003">Cell membrane</keyword>
<evidence type="ECO:0000256" key="6">
    <source>
        <dbReference type="SAM" id="Phobius"/>
    </source>
</evidence>
<proteinExistence type="predicted"/>
<keyword evidence="4 6" id="KW-1133">Transmembrane helix</keyword>
<accession>A0ABR8R580</accession>
<feature type="transmembrane region" description="Helical" evidence="6">
    <location>
        <begin position="88"/>
        <end position="111"/>
    </location>
</feature>
<evidence type="ECO:0000256" key="2">
    <source>
        <dbReference type="ARBA" id="ARBA00022475"/>
    </source>
</evidence>
<dbReference type="PANTHER" id="PTHR33931">
    <property type="entry name" value="HOLIN-LIKE PROTEIN CIDA-RELATED"/>
    <property type="match status" value="1"/>
</dbReference>
<comment type="caution">
    <text evidence="7">The sequence shown here is derived from an EMBL/GenBank/DDBJ whole genome shotgun (WGS) entry which is preliminary data.</text>
</comment>
<keyword evidence="3 6" id="KW-0812">Transmembrane</keyword>
<evidence type="ECO:0000256" key="3">
    <source>
        <dbReference type="ARBA" id="ARBA00022692"/>
    </source>
</evidence>
<evidence type="ECO:0000256" key="5">
    <source>
        <dbReference type="ARBA" id="ARBA00023136"/>
    </source>
</evidence>